<proteinExistence type="predicted"/>
<protein>
    <submittedName>
        <fullName evidence="1">Uncharacterized protein</fullName>
    </submittedName>
</protein>
<dbReference type="OrthoDB" id="3764614at2759"/>
<name>A0A6A6UEI4_9PEZI</name>
<organism evidence="1 2">
    <name type="scientific">Microthyrium microscopicum</name>
    <dbReference type="NCBI Taxonomy" id="703497"/>
    <lineage>
        <taxon>Eukaryota</taxon>
        <taxon>Fungi</taxon>
        <taxon>Dikarya</taxon>
        <taxon>Ascomycota</taxon>
        <taxon>Pezizomycotina</taxon>
        <taxon>Dothideomycetes</taxon>
        <taxon>Dothideomycetes incertae sedis</taxon>
        <taxon>Microthyriales</taxon>
        <taxon>Microthyriaceae</taxon>
        <taxon>Microthyrium</taxon>
    </lineage>
</organism>
<evidence type="ECO:0000313" key="2">
    <source>
        <dbReference type="Proteomes" id="UP000799302"/>
    </source>
</evidence>
<accession>A0A6A6UEI4</accession>
<evidence type="ECO:0000313" key="1">
    <source>
        <dbReference type="EMBL" id="KAF2669294.1"/>
    </source>
</evidence>
<dbReference type="Proteomes" id="UP000799302">
    <property type="component" value="Unassembled WGS sequence"/>
</dbReference>
<gene>
    <name evidence="1" type="ORF">BT63DRAFT_256815</name>
</gene>
<sequence length="288" mass="31658">MEAAMMTTKAFDSSCQHANAIAPQRDADNVRGVSTGIESWCASVDGHEVTSDKGGIDRAFELNILQAVPFGYWLSAKIRNKDNACGTTQKIAKDECTTFLTLAMETCDPDSGDTHGGMMATQCMEYSIVLDDQVTDGQDPPWNRQLKTSDPTMGVNTLDTGCKPESSGVQTNFWKGVYPQFCSKVNFKSNKQQAFDLTNKDFVAPSTKRSLTSSNLTRRTPPVNGNLYTDKKFKFVWYPKNGPCSDDCNTAMNKLAQTDCGLAGSQQMDMSPYGNIDVHCGSYAYWIN</sequence>
<reference evidence="1" key="1">
    <citation type="journal article" date="2020" name="Stud. Mycol.">
        <title>101 Dothideomycetes genomes: a test case for predicting lifestyles and emergence of pathogens.</title>
        <authorList>
            <person name="Haridas S."/>
            <person name="Albert R."/>
            <person name="Binder M."/>
            <person name="Bloem J."/>
            <person name="Labutti K."/>
            <person name="Salamov A."/>
            <person name="Andreopoulos B."/>
            <person name="Baker S."/>
            <person name="Barry K."/>
            <person name="Bills G."/>
            <person name="Bluhm B."/>
            <person name="Cannon C."/>
            <person name="Castanera R."/>
            <person name="Culley D."/>
            <person name="Daum C."/>
            <person name="Ezra D."/>
            <person name="Gonzalez J."/>
            <person name="Henrissat B."/>
            <person name="Kuo A."/>
            <person name="Liang C."/>
            <person name="Lipzen A."/>
            <person name="Lutzoni F."/>
            <person name="Magnuson J."/>
            <person name="Mondo S."/>
            <person name="Nolan M."/>
            <person name="Ohm R."/>
            <person name="Pangilinan J."/>
            <person name="Park H.-J."/>
            <person name="Ramirez L."/>
            <person name="Alfaro M."/>
            <person name="Sun H."/>
            <person name="Tritt A."/>
            <person name="Yoshinaga Y."/>
            <person name="Zwiers L.-H."/>
            <person name="Turgeon B."/>
            <person name="Goodwin S."/>
            <person name="Spatafora J."/>
            <person name="Crous P."/>
            <person name="Grigoriev I."/>
        </authorList>
    </citation>
    <scope>NUCLEOTIDE SEQUENCE</scope>
    <source>
        <strain evidence="1">CBS 115976</strain>
    </source>
</reference>
<keyword evidence="2" id="KW-1185">Reference proteome</keyword>
<dbReference type="EMBL" id="MU004235">
    <property type="protein sequence ID" value="KAF2669294.1"/>
    <property type="molecule type" value="Genomic_DNA"/>
</dbReference>
<dbReference type="AlphaFoldDB" id="A0A6A6UEI4"/>